<dbReference type="InterPro" id="IPR050373">
    <property type="entry name" value="Fibrinogen_C-term_domain"/>
</dbReference>
<feature type="domain" description="Fibrinogen C-terminal" evidence="1">
    <location>
        <begin position="162"/>
        <end position="381"/>
    </location>
</feature>
<evidence type="ECO:0000313" key="3">
    <source>
        <dbReference type="RefSeq" id="XP_030081999.1"/>
    </source>
</evidence>
<sequence>MSTYDSIFKYYIWLCVVVVSAEKSEVKVKIDQLEKLILQNNEQLLQLEASWNAVRSASIDQTEAPCDTYIKEQRSQLSACQAQAKATAEKLKENEDSCEILLYNLTSCRVSLADREDQAQVSELHLQLKAKDDEILKLRRQSNDNLLKLRAEQLKLRAYDSELEEFLPQNCLPFGSATGIYRIKLPGMDTFYVPCDARFAGSGWLVIQRRMDGSVDFYRNWTEYRTGFGSLNGEFFIGLEKLHRLTAQQPFELFVYLEDFEGEVRYAHYDNFSVGSEQSFYQLNSLGRYEGTAGNSMALNVLQKFSTADKDNDSWQEGNCARRYNSAWWYASCSAFCNPNGKYFKKRQLSSTTRGKGIIWQQWHGFEETLKFVQLMIRPISASV</sequence>
<protein>
    <submittedName>
        <fullName evidence="3">Fibrinogen-like protein 1</fullName>
    </submittedName>
</protein>
<dbReference type="PANTHER" id="PTHR19143:SF327">
    <property type="entry name" value="FI21813P1-RELATED"/>
    <property type="match status" value="1"/>
</dbReference>
<gene>
    <name evidence="3" type="primary">LOC111594836</name>
</gene>
<dbReference type="InterPro" id="IPR036056">
    <property type="entry name" value="Fibrinogen-like_C"/>
</dbReference>
<dbReference type="InterPro" id="IPR014716">
    <property type="entry name" value="Fibrinogen_a/b/g_C_1"/>
</dbReference>
<dbReference type="SUPFAM" id="SSF56496">
    <property type="entry name" value="Fibrinogen C-terminal domain-like"/>
    <property type="match status" value="1"/>
</dbReference>
<evidence type="ECO:0000259" key="1">
    <source>
        <dbReference type="PROSITE" id="PS51406"/>
    </source>
</evidence>
<dbReference type="Gene3D" id="3.90.215.10">
    <property type="entry name" value="Gamma Fibrinogen, chain A, domain 1"/>
    <property type="match status" value="1"/>
</dbReference>
<dbReference type="Pfam" id="PF00147">
    <property type="entry name" value="Fibrinogen_C"/>
    <property type="match status" value="1"/>
</dbReference>
<proteinExistence type="predicted"/>
<dbReference type="OMA" id="WHGFEET"/>
<dbReference type="RefSeq" id="XP_030081999.1">
    <property type="nucleotide sequence ID" value="XM_030226139.1"/>
</dbReference>
<evidence type="ECO:0000313" key="2">
    <source>
        <dbReference type="Proteomes" id="UP000504633"/>
    </source>
</evidence>
<dbReference type="GeneID" id="111594836"/>
<organism evidence="2 3">
    <name type="scientific">Drosophila hydei</name>
    <name type="common">Fruit fly</name>
    <dbReference type="NCBI Taxonomy" id="7224"/>
    <lineage>
        <taxon>Eukaryota</taxon>
        <taxon>Metazoa</taxon>
        <taxon>Ecdysozoa</taxon>
        <taxon>Arthropoda</taxon>
        <taxon>Hexapoda</taxon>
        <taxon>Insecta</taxon>
        <taxon>Pterygota</taxon>
        <taxon>Neoptera</taxon>
        <taxon>Endopterygota</taxon>
        <taxon>Diptera</taxon>
        <taxon>Brachycera</taxon>
        <taxon>Muscomorpha</taxon>
        <taxon>Ephydroidea</taxon>
        <taxon>Drosophilidae</taxon>
        <taxon>Drosophila</taxon>
    </lineage>
</organism>
<dbReference type="PANTHER" id="PTHR19143">
    <property type="entry name" value="FIBRINOGEN/TENASCIN/ANGIOPOEITIN"/>
    <property type="match status" value="1"/>
</dbReference>
<dbReference type="GO" id="GO:0005615">
    <property type="term" value="C:extracellular space"/>
    <property type="evidence" value="ECO:0007669"/>
    <property type="project" value="TreeGrafter"/>
</dbReference>
<dbReference type="AlphaFoldDB" id="A0A6J2T1H4"/>
<name>A0A6J2T1H4_DROHY</name>
<accession>A0A6J2T1H4</accession>
<dbReference type="OrthoDB" id="7735550at2759"/>
<dbReference type="Proteomes" id="UP000504633">
    <property type="component" value="Unplaced"/>
</dbReference>
<reference evidence="3" key="1">
    <citation type="submission" date="2025-08" db="UniProtKB">
        <authorList>
            <consortium name="RefSeq"/>
        </authorList>
    </citation>
    <scope>IDENTIFICATION</scope>
    <source>
        <strain evidence="3">15085-1641.00</strain>
        <tissue evidence="3">Whole body</tissue>
    </source>
</reference>
<dbReference type="SMART" id="SM00186">
    <property type="entry name" value="FBG"/>
    <property type="match status" value="1"/>
</dbReference>
<dbReference type="CDD" id="cd00087">
    <property type="entry name" value="FReD"/>
    <property type="match status" value="1"/>
</dbReference>
<keyword evidence="2" id="KW-1185">Reference proteome</keyword>
<dbReference type="InterPro" id="IPR002181">
    <property type="entry name" value="Fibrinogen_a/b/g_C_dom"/>
</dbReference>
<dbReference type="KEGG" id="dhe:111594836"/>
<dbReference type="PROSITE" id="PS51406">
    <property type="entry name" value="FIBRINOGEN_C_2"/>
    <property type="match status" value="1"/>
</dbReference>